<gene>
    <name evidence="1" type="ORF">ELQ90_08990</name>
</gene>
<evidence type="ECO:0000313" key="1">
    <source>
        <dbReference type="EMBL" id="RWZ50949.1"/>
    </source>
</evidence>
<keyword evidence="2" id="KW-1185">Reference proteome</keyword>
<proteinExistence type="predicted"/>
<organism evidence="1 2">
    <name type="scientific">Labedella phragmitis</name>
    <dbReference type="NCBI Taxonomy" id="2498849"/>
    <lineage>
        <taxon>Bacteria</taxon>
        <taxon>Bacillati</taxon>
        <taxon>Actinomycetota</taxon>
        <taxon>Actinomycetes</taxon>
        <taxon>Micrococcales</taxon>
        <taxon>Microbacteriaceae</taxon>
        <taxon>Labedella</taxon>
    </lineage>
</organism>
<sequence length="100" mass="11147">MSLPRPIRISRVEWVCMRNDPVLPKAVIRLVTVRPRVGDHEGVPCERYRVVTWAPDSADRLLVGYFASLGEANAAVRFDIPDPATVVTGHAAFGMYGRTR</sequence>
<evidence type="ECO:0000313" key="2">
    <source>
        <dbReference type="Proteomes" id="UP000288547"/>
    </source>
</evidence>
<reference evidence="1 2" key="1">
    <citation type="submission" date="2018-12" db="EMBL/GenBank/DDBJ databases">
        <authorList>
            <person name="Li F."/>
        </authorList>
    </citation>
    <scope>NUCLEOTIDE SEQUENCE [LARGE SCALE GENOMIC DNA]</scope>
    <source>
        <strain evidence="1 2">11W25H-1</strain>
    </source>
</reference>
<comment type="caution">
    <text evidence="1">The sequence shown here is derived from an EMBL/GenBank/DDBJ whole genome shotgun (WGS) entry which is preliminary data.</text>
</comment>
<dbReference type="Proteomes" id="UP000288547">
    <property type="component" value="Unassembled WGS sequence"/>
</dbReference>
<accession>A0A444PSX2</accession>
<dbReference type="EMBL" id="RZNB01000003">
    <property type="protein sequence ID" value="RWZ50949.1"/>
    <property type="molecule type" value="Genomic_DNA"/>
</dbReference>
<dbReference type="OrthoDB" id="5007302at2"/>
<protein>
    <submittedName>
        <fullName evidence="1">Uncharacterized protein</fullName>
    </submittedName>
</protein>
<dbReference type="RefSeq" id="WP_128494943.1">
    <property type="nucleotide sequence ID" value="NZ_RZNB01000003.1"/>
</dbReference>
<name>A0A444PSX2_9MICO</name>
<dbReference type="AlphaFoldDB" id="A0A444PSX2"/>